<dbReference type="Pfam" id="PF17403">
    <property type="entry name" value="Nrap_D2"/>
    <property type="match status" value="1"/>
</dbReference>
<protein>
    <recommendedName>
        <fullName evidence="1">Nrap protein domain-containing protein</fullName>
    </recommendedName>
</protein>
<dbReference type="Proteomes" id="UP000823046">
    <property type="component" value="Unassembled WGS sequence"/>
</dbReference>
<proteinExistence type="predicted"/>
<keyword evidence="3" id="KW-1185">Reference proteome</keyword>
<reference evidence="2 3" key="1">
    <citation type="journal article" date="2020" name="bioRxiv">
        <title>Metabolic contributions of an alphaproteobacterial endosymbiont in the apicomplexan Cardiosporidium cionae.</title>
        <authorList>
            <person name="Hunter E.S."/>
            <person name="Paight C.J."/>
            <person name="Lane C.E."/>
        </authorList>
    </citation>
    <scope>NUCLEOTIDE SEQUENCE [LARGE SCALE GENOMIC DNA]</scope>
    <source>
        <strain evidence="2">ESH_2018</strain>
    </source>
</reference>
<organism evidence="2 3">
    <name type="scientific">Cardiosporidium cionae</name>
    <dbReference type="NCBI Taxonomy" id="476202"/>
    <lineage>
        <taxon>Eukaryota</taxon>
        <taxon>Sar</taxon>
        <taxon>Alveolata</taxon>
        <taxon>Apicomplexa</taxon>
        <taxon>Aconoidasida</taxon>
        <taxon>Nephromycida</taxon>
        <taxon>Cardiosporidium</taxon>
    </lineage>
</organism>
<dbReference type="Gene3D" id="1.10.1410.10">
    <property type="match status" value="1"/>
</dbReference>
<dbReference type="EMBL" id="JADAQX010000116">
    <property type="protein sequence ID" value="KAF8821871.1"/>
    <property type="molecule type" value="Genomic_DNA"/>
</dbReference>
<gene>
    <name evidence="2" type="ORF">IE077_001447</name>
</gene>
<accession>A0ABQ7JCV4</accession>
<dbReference type="InterPro" id="IPR035367">
    <property type="entry name" value="Nrap_D2"/>
</dbReference>
<feature type="domain" description="Nrap protein" evidence="1">
    <location>
        <begin position="15"/>
        <end position="107"/>
    </location>
</feature>
<evidence type="ECO:0000259" key="1">
    <source>
        <dbReference type="Pfam" id="PF17403"/>
    </source>
</evidence>
<evidence type="ECO:0000313" key="3">
    <source>
        <dbReference type="Proteomes" id="UP000823046"/>
    </source>
</evidence>
<name>A0ABQ7JCV4_9APIC</name>
<sequence>MIGVHICLSHTYTLHLSSNQLFKLCLVFISSPTFLTHFFILGETEGKRLEDHPYCQQSGLKAALFSDAECTYNILWRIHVHVEELHEAAKESLKAIEVLEDPFDSLFGYKHFPELLWDAIFTLPHCPPAESQTSNNRVDFASLQ</sequence>
<evidence type="ECO:0000313" key="2">
    <source>
        <dbReference type="EMBL" id="KAF8821871.1"/>
    </source>
</evidence>
<comment type="caution">
    <text evidence="2">The sequence shown here is derived from an EMBL/GenBank/DDBJ whole genome shotgun (WGS) entry which is preliminary data.</text>
</comment>